<dbReference type="AlphaFoldDB" id="A0A5N6RLQ4"/>
<reference evidence="3 4" key="1">
    <citation type="submission" date="2019-06" db="EMBL/GenBank/DDBJ databases">
        <title>A chromosomal-level reference genome of Carpinus fangiana (Coryloideae, Betulaceae).</title>
        <authorList>
            <person name="Yang X."/>
            <person name="Wang Z."/>
            <person name="Zhang L."/>
            <person name="Hao G."/>
            <person name="Liu J."/>
            <person name="Yang Y."/>
        </authorList>
    </citation>
    <scope>NUCLEOTIDE SEQUENCE [LARGE SCALE GENOMIC DNA]</scope>
    <source>
        <strain evidence="3">Cfa_2016G</strain>
        <tissue evidence="3">Leaf</tissue>
    </source>
</reference>
<protein>
    <submittedName>
        <fullName evidence="3">Uncharacterized protein</fullName>
    </submittedName>
</protein>
<feature type="compositionally biased region" description="Low complexity" evidence="1">
    <location>
        <begin position="82"/>
        <end position="92"/>
    </location>
</feature>
<sequence>MASWPAPPPTLPPLFFLLFFSSPHSFPLSRDSSVSLSPAPHSSPAAPVTLLLRRPPVSRRRPHKLSPPASCIYILVSPIPGSSRASSSSAAAQKPTPKSPREKLYGKLITLADREMVEEKAYEILLEARDFDVAFLIVVDPLGLKNFVHFFETTWPTAMSSCGVIVS</sequence>
<dbReference type="GO" id="GO:0008168">
    <property type="term" value="F:methyltransferase activity"/>
    <property type="evidence" value="ECO:0007669"/>
    <property type="project" value="InterPro"/>
</dbReference>
<evidence type="ECO:0000313" key="3">
    <source>
        <dbReference type="EMBL" id="KAE8099725.1"/>
    </source>
</evidence>
<organism evidence="3 4">
    <name type="scientific">Carpinus fangiana</name>
    <dbReference type="NCBI Taxonomy" id="176857"/>
    <lineage>
        <taxon>Eukaryota</taxon>
        <taxon>Viridiplantae</taxon>
        <taxon>Streptophyta</taxon>
        <taxon>Embryophyta</taxon>
        <taxon>Tracheophyta</taxon>
        <taxon>Spermatophyta</taxon>
        <taxon>Magnoliopsida</taxon>
        <taxon>eudicotyledons</taxon>
        <taxon>Gunneridae</taxon>
        <taxon>Pentapetalae</taxon>
        <taxon>rosids</taxon>
        <taxon>fabids</taxon>
        <taxon>Fagales</taxon>
        <taxon>Betulaceae</taxon>
        <taxon>Carpinus</taxon>
    </lineage>
</organism>
<keyword evidence="4" id="KW-1185">Reference proteome</keyword>
<evidence type="ECO:0000313" key="4">
    <source>
        <dbReference type="Proteomes" id="UP000327013"/>
    </source>
</evidence>
<feature type="signal peptide" evidence="2">
    <location>
        <begin position="1"/>
        <end position="25"/>
    </location>
</feature>
<evidence type="ECO:0000256" key="2">
    <source>
        <dbReference type="SAM" id="SignalP"/>
    </source>
</evidence>
<dbReference type="Gene3D" id="3.40.1010.10">
    <property type="entry name" value="Cobalt-precorrin-4 Transmethylase, Domain 1"/>
    <property type="match status" value="1"/>
</dbReference>
<dbReference type="InterPro" id="IPR014777">
    <property type="entry name" value="4pyrrole_Mease_sub1"/>
</dbReference>
<proteinExistence type="predicted"/>
<gene>
    <name evidence="3" type="ORF">FH972_017682</name>
</gene>
<feature type="chain" id="PRO_5024396647" evidence="2">
    <location>
        <begin position="26"/>
        <end position="167"/>
    </location>
</feature>
<dbReference type="OrthoDB" id="2516at2759"/>
<name>A0A5N6RLQ4_9ROSI</name>
<keyword evidence="2" id="KW-0732">Signal</keyword>
<feature type="region of interest" description="Disordered" evidence="1">
    <location>
        <begin position="81"/>
        <end position="101"/>
    </location>
</feature>
<dbReference type="EMBL" id="CM017327">
    <property type="protein sequence ID" value="KAE8099725.1"/>
    <property type="molecule type" value="Genomic_DNA"/>
</dbReference>
<accession>A0A5N6RLQ4</accession>
<evidence type="ECO:0000256" key="1">
    <source>
        <dbReference type="SAM" id="MobiDB-lite"/>
    </source>
</evidence>
<dbReference type="Proteomes" id="UP000327013">
    <property type="component" value="Chromosome 7"/>
</dbReference>